<dbReference type="Gene3D" id="3.40.720.10">
    <property type="entry name" value="Alkaline Phosphatase, subunit A"/>
    <property type="match status" value="1"/>
</dbReference>
<accession>A0A2U8I440</accession>
<organism evidence="3 4">
    <name type="scientific">Candidatus Fukatsuia symbiotica</name>
    <dbReference type="NCBI Taxonomy" id="1878942"/>
    <lineage>
        <taxon>Bacteria</taxon>
        <taxon>Pseudomonadati</taxon>
        <taxon>Pseudomonadota</taxon>
        <taxon>Gammaproteobacteria</taxon>
        <taxon>Enterobacterales</taxon>
        <taxon>Yersiniaceae</taxon>
        <taxon>Candidatus Fukatsuia</taxon>
    </lineage>
</organism>
<feature type="transmembrane region" description="Helical" evidence="1">
    <location>
        <begin position="9"/>
        <end position="30"/>
    </location>
</feature>
<dbReference type="AlphaFoldDB" id="A0A2U8I440"/>
<gene>
    <name evidence="3" type="ORF">CCS41_04450</name>
</gene>
<evidence type="ECO:0000256" key="1">
    <source>
        <dbReference type="SAM" id="Phobius"/>
    </source>
</evidence>
<feature type="domain" description="Sulfatase N-terminal" evidence="2">
    <location>
        <begin position="227"/>
        <end position="293"/>
    </location>
</feature>
<feature type="transmembrane region" description="Helical" evidence="1">
    <location>
        <begin position="70"/>
        <end position="93"/>
    </location>
</feature>
<feature type="transmembrane region" description="Helical" evidence="1">
    <location>
        <begin position="120"/>
        <end position="140"/>
    </location>
</feature>
<keyword evidence="1" id="KW-1133">Transmembrane helix</keyword>
<dbReference type="SUPFAM" id="SSF53649">
    <property type="entry name" value="Alkaline phosphatase-like"/>
    <property type="match status" value="1"/>
</dbReference>
<name>A0A2U8I440_9GAMM</name>
<keyword evidence="1" id="KW-0812">Transmembrane</keyword>
<keyword evidence="4" id="KW-1185">Reference proteome</keyword>
<dbReference type="Pfam" id="PF00884">
    <property type="entry name" value="Sulfatase"/>
    <property type="match status" value="1"/>
</dbReference>
<reference evidence="3 4" key="1">
    <citation type="submission" date="2017-05" db="EMBL/GenBank/DDBJ databases">
        <title>Genome sequence of Candidatus Fukatsuia symbiotica and Candidatus Hamiltonella defensa from Acyrthosiphon pisum strain 5D.</title>
        <authorList>
            <person name="Patel V.A."/>
            <person name="Chevignon G."/>
            <person name="Russell J.A."/>
            <person name="Oliver K.M."/>
        </authorList>
    </citation>
    <scope>NUCLEOTIDE SEQUENCE [LARGE SCALE GENOMIC DNA]</scope>
    <source>
        <strain evidence="3 4">5D</strain>
    </source>
</reference>
<dbReference type="KEGG" id="fsm:CCS41_04450"/>
<sequence length="303" mass="34300">MSNKKLSHCFLFALLNAIGITGVISGLSFVDLNNLWAFKYHLFLIIQLNLIILPPMVVINHFFCQKSARIVIVLFVALLTILFYTDALVYSQYRFHLSINVLRLFFSGGVNFDISVMLRFALYFIGLIVLQLILLWGLLLMESSVAKKITLVLLLLIGTALITSFIFNNKGNNDALRKSFPLLWIPVHRTGNDSSAFDFQQLRQQINNSTANYPRHPINYATAQPLNLLFVVIDAWRADDMNMITTPNVAAFADNSRVYKNHWSGGNGTPPGMFSLFYGLPEIYSSLFVKEGYARCYYSGLQS</sequence>
<dbReference type="EMBL" id="CP021659">
    <property type="protein sequence ID" value="AWK13893.1"/>
    <property type="molecule type" value="Genomic_DNA"/>
</dbReference>
<keyword evidence="1" id="KW-0472">Membrane</keyword>
<dbReference type="Proteomes" id="UP000261875">
    <property type="component" value="Chromosome"/>
</dbReference>
<dbReference type="InterPro" id="IPR000917">
    <property type="entry name" value="Sulfatase_N"/>
</dbReference>
<feature type="transmembrane region" description="Helical" evidence="1">
    <location>
        <begin position="149"/>
        <end position="167"/>
    </location>
</feature>
<proteinExistence type="predicted"/>
<evidence type="ECO:0000313" key="4">
    <source>
        <dbReference type="Proteomes" id="UP000261875"/>
    </source>
</evidence>
<dbReference type="RefSeq" id="WP_119797287.1">
    <property type="nucleotide sequence ID" value="NZ_CP021659.1"/>
</dbReference>
<evidence type="ECO:0000259" key="2">
    <source>
        <dbReference type="Pfam" id="PF00884"/>
    </source>
</evidence>
<dbReference type="OrthoDB" id="9803751at2"/>
<dbReference type="InterPro" id="IPR017850">
    <property type="entry name" value="Alkaline_phosphatase_core_sf"/>
</dbReference>
<evidence type="ECO:0000313" key="3">
    <source>
        <dbReference type="EMBL" id="AWK13893.1"/>
    </source>
</evidence>
<protein>
    <recommendedName>
        <fullName evidence="2">Sulfatase N-terminal domain-containing protein</fullName>
    </recommendedName>
</protein>
<feature type="transmembrane region" description="Helical" evidence="1">
    <location>
        <begin position="42"/>
        <end position="63"/>
    </location>
</feature>